<organism evidence="1 2">
    <name type="scientific">Pseudonocardia hispaniensis</name>
    <dbReference type="NCBI Taxonomy" id="904933"/>
    <lineage>
        <taxon>Bacteria</taxon>
        <taxon>Bacillati</taxon>
        <taxon>Actinomycetota</taxon>
        <taxon>Actinomycetes</taxon>
        <taxon>Pseudonocardiales</taxon>
        <taxon>Pseudonocardiaceae</taxon>
        <taxon>Pseudonocardia</taxon>
    </lineage>
</organism>
<proteinExistence type="predicted"/>
<gene>
    <name evidence="1" type="ORF">ACFQE5_19270</name>
</gene>
<reference evidence="2" key="1">
    <citation type="journal article" date="2019" name="Int. J. Syst. Evol. Microbiol.">
        <title>The Global Catalogue of Microorganisms (GCM) 10K type strain sequencing project: providing services to taxonomists for standard genome sequencing and annotation.</title>
        <authorList>
            <consortium name="The Broad Institute Genomics Platform"/>
            <consortium name="The Broad Institute Genome Sequencing Center for Infectious Disease"/>
            <person name="Wu L."/>
            <person name="Ma J."/>
        </authorList>
    </citation>
    <scope>NUCLEOTIDE SEQUENCE [LARGE SCALE GENOMIC DNA]</scope>
    <source>
        <strain evidence="2">CCM 8391</strain>
    </source>
</reference>
<protein>
    <submittedName>
        <fullName evidence="1">Uncharacterized protein</fullName>
    </submittedName>
</protein>
<evidence type="ECO:0000313" key="1">
    <source>
        <dbReference type="EMBL" id="MFC5996349.1"/>
    </source>
</evidence>
<dbReference type="RefSeq" id="WP_379586950.1">
    <property type="nucleotide sequence ID" value="NZ_JBHSQW010000039.1"/>
</dbReference>
<comment type="caution">
    <text evidence="1">The sequence shown here is derived from an EMBL/GenBank/DDBJ whole genome shotgun (WGS) entry which is preliminary data.</text>
</comment>
<sequence>MTVAHAPSRLSICRGGCRAAARYPEHHDRLLAVDTDVDALLGLMELAVTWHELDYSDSPVVGPADWAGFAAAHVWTFPERAERAFSLALDIVGRRLEGLPVEQTGAELAPVIDLVRG</sequence>
<dbReference type="Proteomes" id="UP001596302">
    <property type="component" value="Unassembled WGS sequence"/>
</dbReference>
<keyword evidence="2" id="KW-1185">Reference proteome</keyword>
<dbReference type="EMBL" id="JBHSQW010000039">
    <property type="protein sequence ID" value="MFC5996349.1"/>
    <property type="molecule type" value="Genomic_DNA"/>
</dbReference>
<evidence type="ECO:0000313" key="2">
    <source>
        <dbReference type="Proteomes" id="UP001596302"/>
    </source>
</evidence>
<name>A0ABW1J6R7_9PSEU</name>
<accession>A0ABW1J6R7</accession>